<dbReference type="GO" id="GO:0016020">
    <property type="term" value="C:membrane"/>
    <property type="evidence" value="ECO:0007669"/>
    <property type="project" value="UniProtKB-SubCell"/>
</dbReference>
<dbReference type="InterPro" id="IPR049326">
    <property type="entry name" value="Rhodopsin_dom_fungi"/>
</dbReference>
<feature type="transmembrane region" description="Helical" evidence="7">
    <location>
        <begin position="74"/>
        <end position="92"/>
    </location>
</feature>
<dbReference type="OMA" id="ILWKVQM"/>
<dbReference type="Proteomes" id="UP000027238">
    <property type="component" value="Unassembled WGS sequence"/>
</dbReference>
<feature type="transmembrane region" description="Helical" evidence="7">
    <location>
        <begin position="193"/>
        <end position="214"/>
    </location>
</feature>
<comment type="caution">
    <text evidence="9">The sequence shown here is derived from an EMBL/GenBank/DDBJ whole genome shotgun (WGS) entry which is preliminary data.</text>
</comment>
<comment type="similarity">
    <text evidence="5">Belongs to the SAT4 family.</text>
</comment>
<evidence type="ECO:0000256" key="2">
    <source>
        <dbReference type="ARBA" id="ARBA00022692"/>
    </source>
</evidence>
<reference evidence="10" key="1">
    <citation type="journal article" date="2014" name="Genome Announc.">
        <title>Draft genome sequence of Colletotrichum sublineola, a destructive pathogen of cultivated sorghum.</title>
        <authorList>
            <person name="Baroncelli R."/>
            <person name="Sanz-Martin J.M."/>
            <person name="Rech G.E."/>
            <person name="Sukno S.A."/>
            <person name="Thon M.R."/>
        </authorList>
    </citation>
    <scope>NUCLEOTIDE SEQUENCE [LARGE SCALE GENOMIC DNA]</scope>
    <source>
        <strain evidence="10">TX430BB</strain>
    </source>
</reference>
<dbReference type="eggNOG" id="ENOG502RU0H">
    <property type="taxonomic scope" value="Eukaryota"/>
</dbReference>
<keyword evidence="2 7" id="KW-0812">Transmembrane</keyword>
<proteinExistence type="inferred from homology"/>
<feature type="transmembrane region" description="Helical" evidence="7">
    <location>
        <begin position="278"/>
        <end position="298"/>
    </location>
</feature>
<feature type="compositionally biased region" description="Basic and acidic residues" evidence="6">
    <location>
        <begin position="416"/>
        <end position="428"/>
    </location>
</feature>
<dbReference type="OrthoDB" id="444631at2759"/>
<feature type="transmembrane region" description="Helical" evidence="7">
    <location>
        <begin position="153"/>
        <end position="172"/>
    </location>
</feature>
<evidence type="ECO:0000256" key="1">
    <source>
        <dbReference type="ARBA" id="ARBA00004141"/>
    </source>
</evidence>
<evidence type="ECO:0000256" key="4">
    <source>
        <dbReference type="ARBA" id="ARBA00023136"/>
    </source>
</evidence>
<comment type="subcellular location">
    <subcellularLocation>
        <location evidence="1">Membrane</location>
        <topology evidence="1">Multi-pass membrane protein</topology>
    </subcellularLocation>
</comment>
<dbReference type="PANTHER" id="PTHR33048">
    <property type="entry name" value="PTH11-LIKE INTEGRAL MEMBRANE PROTEIN (AFU_ORTHOLOGUE AFUA_5G11245)"/>
    <property type="match status" value="1"/>
</dbReference>
<evidence type="ECO:0000313" key="9">
    <source>
        <dbReference type="EMBL" id="KDN69065.1"/>
    </source>
</evidence>
<dbReference type="Pfam" id="PF20684">
    <property type="entry name" value="Fung_rhodopsin"/>
    <property type="match status" value="1"/>
</dbReference>
<sequence>MAPSDGFPSIPDDPSSLPLVGTSAFVGQPPATQYDYYIVKGIFRMTGMTEANPMMGYFLAAKPPPGYVHETRQTGILTGLIFVILAIIVPTASRIGLRLRKRTSMKFGWDDYAIFVGAIFALVFPVAQIYALATGMTATHVWETTYKQYESGLMVGMICKTAFYVAVGMIKLSMAIFVQRLAEQLSSWWRVSCNIFIASLFGYMALATFVIIFACNPPAAQWDLALRGRIEPAPTCIDLGLQSKVLSSIHVAQGLMLLFTPIVILWKVRMPTAKKARLFTIWIIGGLAVLGGLLQQTLDKVTNDITWDYVELLVWTCLDLSLGTMAASLPVLDGLLEKYWIKIKRKVANTYRGDKLQRESGPGTWQYRKTSDTENGRKIVIRNTMSIIGAHMDSNSEVVEMGILCTQEVEVRISRAEEDVEKGQEKPRGPRAPSPFYHNRPEWHDRSHSTRVQSYMYQRTESYIKFNTEAATPDSIKFK</sequence>
<name>A0A066XSW0_COLSU</name>
<organism evidence="9 10">
    <name type="scientific">Colletotrichum sublineola</name>
    <name type="common">Sorghum anthracnose fungus</name>
    <dbReference type="NCBI Taxonomy" id="1173701"/>
    <lineage>
        <taxon>Eukaryota</taxon>
        <taxon>Fungi</taxon>
        <taxon>Dikarya</taxon>
        <taxon>Ascomycota</taxon>
        <taxon>Pezizomycotina</taxon>
        <taxon>Sordariomycetes</taxon>
        <taxon>Hypocreomycetidae</taxon>
        <taxon>Glomerellales</taxon>
        <taxon>Glomerellaceae</taxon>
        <taxon>Colletotrichum</taxon>
        <taxon>Colletotrichum graminicola species complex</taxon>
    </lineage>
</organism>
<feature type="compositionally biased region" description="Basic and acidic residues" evidence="6">
    <location>
        <begin position="439"/>
        <end position="448"/>
    </location>
</feature>
<dbReference type="PANTHER" id="PTHR33048:SF129">
    <property type="entry name" value="INTEGRAL MEMBRANE PROTEIN-RELATED"/>
    <property type="match status" value="1"/>
</dbReference>
<protein>
    <recommendedName>
        <fullName evidence="8">Rhodopsin domain-containing protein</fullName>
    </recommendedName>
</protein>
<keyword evidence="4 7" id="KW-0472">Membrane</keyword>
<keyword evidence="10" id="KW-1185">Reference proteome</keyword>
<feature type="transmembrane region" description="Helical" evidence="7">
    <location>
        <begin position="313"/>
        <end position="336"/>
    </location>
</feature>
<feature type="transmembrane region" description="Helical" evidence="7">
    <location>
        <begin position="248"/>
        <end position="266"/>
    </location>
</feature>
<evidence type="ECO:0000259" key="8">
    <source>
        <dbReference type="Pfam" id="PF20684"/>
    </source>
</evidence>
<dbReference type="AlphaFoldDB" id="A0A066XSW0"/>
<feature type="domain" description="Rhodopsin" evidence="8">
    <location>
        <begin position="98"/>
        <end position="337"/>
    </location>
</feature>
<evidence type="ECO:0000256" key="6">
    <source>
        <dbReference type="SAM" id="MobiDB-lite"/>
    </source>
</evidence>
<dbReference type="STRING" id="1173701.A0A066XSW0"/>
<evidence type="ECO:0000256" key="3">
    <source>
        <dbReference type="ARBA" id="ARBA00022989"/>
    </source>
</evidence>
<keyword evidence="3 7" id="KW-1133">Transmembrane helix</keyword>
<evidence type="ECO:0000313" key="10">
    <source>
        <dbReference type="Proteomes" id="UP000027238"/>
    </source>
</evidence>
<dbReference type="HOGENOM" id="CLU_055467_0_0_1"/>
<evidence type="ECO:0000256" key="7">
    <source>
        <dbReference type="SAM" id="Phobius"/>
    </source>
</evidence>
<dbReference type="EMBL" id="JMSE01000568">
    <property type="protein sequence ID" value="KDN69065.1"/>
    <property type="molecule type" value="Genomic_DNA"/>
</dbReference>
<evidence type="ECO:0000256" key="5">
    <source>
        <dbReference type="ARBA" id="ARBA00038359"/>
    </source>
</evidence>
<accession>A0A066XSW0</accession>
<dbReference type="InterPro" id="IPR052337">
    <property type="entry name" value="SAT4-like"/>
</dbReference>
<gene>
    <name evidence="9" type="ORF">CSUB01_10059</name>
</gene>
<feature type="region of interest" description="Disordered" evidence="6">
    <location>
        <begin position="416"/>
        <end position="449"/>
    </location>
</feature>
<feature type="transmembrane region" description="Helical" evidence="7">
    <location>
        <begin position="112"/>
        <end position="133"/>
    </location>
</feature>